<reference evidence="2 3" key="1">
    <citation type="journal article" date="2012" name="J. Bacteriol.">
        <title>Genome of Bacillus macauensis ZFHKF-1, a Long-Chain-Forming Bacterium.</title>
        <authorList>
            <person name="Cai L."/>
            <person name="Zhang T."/>
        </authorList>
    </citation>
    <scope>NUCLEOTIDE SEQUENCE [LARGE SCALE GENOMIC DNA]</scope>
    <source>
        <strain evidence="2 3">ZFHKF-1</strain>
    </source>
</reference>
<keyword evidence="1" id="KW-0812">Transmembrane</keyword>
<keyword evidence="3" id="KW-1185">Reference proteome</keyword>
<evidence type="ECO:0000313" key="3">
    <source>
        <dbReference type="Proteomes" id="UP000004080"/>
    </source>
</evidence>
<keyword evidence="1" id="KW-1133">Transmembrane helix</keyword>
<feature type="transmembrane region" description="Helical" evidence="1">
    <location>
        <begin position="31"/>
        <end position="48"/>
    </location>
</feature>
<dbReference type="AlphaFoldDB" id="I8UC46"/>
<dbReference type="PATRIC" id="fig|1196324.3.peg.3339"/>
<evidence type="ECO:0000256" key="1">
    <source>
        <dbReference type="SAM" id="Phobius"/>
    </source>
</evidence>
<keyword evidence="1" id="KW-0472">Membrane</keyword>
<evidence type="ECO:0000313" key="2">
    <source>
        <dbReference type="EMBL" id="EIT84368.1"/>
    </source>
</evidence>
<comment type="caution">
    <text evidence="2">The sequence shown here is derived from an EMBL/GenBank/DDBJ whole genome shotgun (WGS) entry which is preliminary data.</text>
</comment>
<dbReference type="RefSeq" id="WP_007203336.1">
    <property type="nucleotide sequence ID" value="NZ_AKKV01000036.1"/>
</dbReference>
<dbReference type="EMBL" id="AKKV01000036">
    <property type="protein sequence ID" value="EIT84368.1"/>
    <property type="molecule type" value="Genomic_DNA"/>
</dbReference>
<name>I8UC46_9BACL</name>
<dbReference type="Proteomes" id="UP000004080">
    <property type="component" value="Unassembled WGS sequence"/>
</dbReference>
<dbReference type="STRING" id="1196324.A374_16318"/>
<proteinExistence type="predicted"/>
<feature type="transmembrane region" description="Helical" evidence="1">
    <location>
        <begin position="6"/>
        <end position="24"/>
    </location>
</feature>
<sequence length="80" mass="9126">MLNLLQIAFFVLLLLLLTVASPYVKRYKSPVLISFSLLFLIFYFNNVTSEDFGSSQFLLQTSAVLLAIGLLLRRNLKKAR</sequence>
<feature type="transmembrane region" description="Helical" evidence="1">
    <location>
        <begin position="54"/>
        <end position="72"/>
    </location>
</feature>
<accession>I8UC46</accession>
<organism evidence="2 3">
    <name type="scientific">Fictibacillus macauensis ZFHKF-1</name>
    <dbReference type="NCBI Taxonomy" id="1196324"/>
    <lineage>
        <taxon>Bacteria</taxon>
        <taxon>Bacillati</taxon>
        <taxon>Bacillota</taxon>
        <taxon>Bacilli</taxon>
        <taxon>Bacillales</taxon>
        <taxon>Fictibacillaceae</taxon>
        <taxon>Fictibacillus</taxon>
    </lineage>
</organism>
<protein>
    <submittedName>
        <fullName evidence="2">Uncharacterized protein</fullName>
    </submittedName>
</protein>
<gene>
    <name evidence="2" type="ORF">A374_16318</name>
</gene>